<keyword evidence="1" id="KW-0479">Metal-binding</keyword>
<dbReference type="InterPro" id="IPR036875">
    <property type="entry name" value="Znf_CCHC_sf"/>
</dbReference>
<dbReference type="InterPro" id="IPR001878">
    <property type="entry name" value="Znf_CCHC"/>
</dbReference>
<name>A0A6J8DYY8_MYTCO</name>
<dbReference type="InterPro" id="IPR003309">
    <property type="entry name" value="SCAN_dom"/>
</dbReference>
<dbReference type="SMART" id="SM00343">
    <property type="entry name" value="ZnF_C2HC"/>
    <property type="match status" value="1"/>
</dbReference>
<organism evidence="6 7">
    <name type="scientific">Mytilus coruscus</name>
    <name type="common">Sea mussel</name>
    <dbReference type="NCBI Taxonomy" id="42192"/>
    <lineage>
        <taxon>Eukaryota</taxon>
        <taxon>Metazoa</taxon>
        <taxon>Spiralia</taxon>
        <taxon>Lophotrochozoa</taxon>
        <taxon>Mollusca</taxon>
        <taxon>Bivalvia</taxon>
        <taxon>Autobranchia</taxon>
        <taxon>Pteriomorphia</taxon>
        <taxon>Mytilida</taxon>
        <taxon>Mytiloidea</taxon>
        <taxon>Mytilidae</taxon>
        <taxon>Mytilinae</taxon>
        <taxon>Mytilus</taxon>
    </lineage>
</organism>
<sequence length="728" mass="82338">MPINVKLMILKQDGQWNPKPIDSTLLQNLSRMMVSFKSVDTWPLSKAHACAEFRVGKNSSWVLELSVQDMDIPRLIITTLSMTSGLPAWVADLLEKGEKLETCLELLSNMQSTEREERATEREMRKVEMEREVRLKELEFRDKELSRGVVQPQGKSNLKSKLPKFKEGDDPDVFLRSFDKLVVLHKIPKPDWALRLVPLLCGKALEAFSRLSEEDSRDYDKIKTAILSRYKLNAEAYREKFRSAGQFSDESFKKFAVRMVGFLRHWIEREAIGTDFDKFVDLVTREQLMVSCSKELKLCIKEQKPKTVDELVDKAEAFQQAHKSSKQQSDNTEQSKHQGKNSQQKGKPETRTCFICKNIGHIATNCPSRRNRSTGDKFKTGKFGLCIQTQQDLKVDDYISGVTVKLPGVSCNGNKVQVHGLDIVEGEINSDKISVLRDTGCSTVFVHSRFTNPDFLTGDIIALILDTPFADLIVGNYVNTSVPHSMDEVHVTRGEDIFVSDDAVPCHAVETRSQKKKQDVEDRTIDRTAVQRSSDTPISHSIDFSEVTSEFKICDRKQLIELQKTDETLNKSIYEAKRRSCPSDCTTTTAEKDCSSLGHDIPLAGHLGNKKTRNRIMQHFFWPGIFNDIAEYCRSCPDCQIGTSKGRVPKAPLISIPPMDEPFQRIPLDFIGPLPMTNSKNRYALVCVDYATKYPEAIPLKDQEAGTVANALISLFSRVGIPKELLTD</sequence>
<dbReference type="InterPro" id="IPR038269">
    <property type="entry name" value="SCAN_sf"/>
</dbReference>
<dbReference type="OrthoDB" id="6119952at2759"/>
<protein>
    <recommendedName>
        <fullName evidence="8">CCHC-type domain-containing protein</fullName>
    </recommendedName>
</protein>
<evidence type="ECO:0000313" key="6">
    <source>
        <dbReference type="EMBL" id="CAC5412515.1"/>
    </source>
</evidence>
<evidence type="ECO:0000256" key="2">
    <source>
        <dbReference type="SAM" id="Coils"/>
    </source>
</evidence>
<dbReference type="EMBL" id="CACVKT020008036">
    <property type="protein sequence ID" value="CAC5412515.1"/>
    <property type="molecule type" value="Genomic_DNA"/>
</dbReference>
<feature type="domain" description="Integrase catalytic" evidence="5">
    <location>
        <begin position="658"/>
        <end position="728"/>
    </location>
</feature>
<reference evidence="6 7" key="1">
    <citation type="submission" date="2020-06" db="EMBL/GenBank/DDBJ databases">
        <authorList>
            <person name="Li R."/>
            <person name="Bekaert M."/>
        </authorList>
    </citation>
    <scope>NUCLEOTIDE SEQUENCE [LARGE SCALE GENOMIC DNA]</scope>
    <source>
        <strain evidence="7">wild</strain>
    </source>
</reference>
<dbReference type="SUPFAM" id="SSF57756">
    <property type="entry name" value="Retrovirus zinc finger-like domains"/>
    <property type="match status" value="1"/>
</dbReference>
<dbReference type="GO" id="GO:0008270">
    <property type="term" value="F:zinc ion binding"/>
    <property type="evidence" value="ECO:0007669"/>
    <property type="project" value="UniProtKB-KW"/>
</dbReference>
<keyword evidence="1" id="KW-0862">Zinc</keyword>
<proteinExistence type="predicted"/>
<dbReference type="SUPFAM" id="SSF47353">
    <property type="entry name" value="Retrovirus capsid dimerization domain-like"/>
    <property type="match status" value="1"/>
</dbReference>
<evidence type="ECO:0000256" key="3">
    <source>
        <dbReference type="SAM" id="MobiDB-lite"/>
    </source>
</evidence>
<dbReference type="PANTHER" id="PTHR46888:SF1">
    <property type="entry name" value="RIBONUCLEASE H"/>
    <property type="match status" value="1"/>
</dbReference>
<dbReference type="Pfam" id="PF00098">
    <property type="entry name" value="zf-CCHC"/>
    <property type="match status" value="1"/>
</dbReference>
<dbReference type="Proteomes" id="UP000507470">
    <property type="component" value="Unassembled WGS sequence"/>
</dbReference>
<dbReference type="GO" id="GO:0003676">
    <property type="term" value="F:nucleic acid binding"/>
    <property type="evidence" value="ECO:0007669"/>
    <property type="project" value="InterPro"/>
</dbReference>
<evidence type="ECO:0000259" key="5">
    <source>
        <dbReference type="PROSITE" id="PS50994"/>
    </source>
</evidence>
<accession>A0A6J8DYY8</accession>
<dbReference type="PROSITE" id="PS50994">
    <property type="entry name" value="INTEGRASE"/>
    <property type="match status" value="1"/>
</dbReference>
<evidence type="ECO:0000313" key="7">
    <source>
        <dbReference type="Proteomes" id="UP000507470"/>
    </source>
</evidence>
<dbReference type="Gene3D" id="1.10.4020.10">
    <property type="entry name" value="DNA breaking-rejoining enzymes"/>
    <property type="match status" value="1"/>
</dbReference>
<dbReference type="SUPFAM" id="SSF53098">
    <property type="entry name" value="Ribonuclease H-like"/>
    <property type="match status" value="1"/>
</dbReference>
<keyword evidence="1" id="KW-0863">Zinc-finger</keyword>
<evidence type="ECO:0008006" key="8">
    <source>
        <dbReference type="Google" id="ProtNLM"/>
    </source>
</evidence>
<dbReference type="InterPro" id="IPR001584">
    <property type="entry name" value="Integrase_cat-core"/>
</dbReference>
<dbReference type="PANTHER" id="PTHR46888">
    <property type="entry name" value="ZINC KNUCKLE DOMAINCONTAINING PROTEIN-RELATED"/>
    <property type="match status" value="1"/>
</dbReference>
<gene>
    <name evidence="6" type="ORF">MCOR_45488</name>
</gene>
<dbReference type="Pfam" id="PF17921">
    <property type="entry name" value="Integrase_H2C2"/>
    <property type="match status" value="1"/>
</dbReference>
<dbReference type="Gene3D" id="4.10.60.10">
    <property type="entry name" value="Zinc finger, CCHC-type"/>
    <property type="match status" value="1"/>
</dbReference>
<feature type="domain" description="CCHC-type" evidence="4">
    <location>
        <begin position="353"/>
        <end position="368"/>
    </location>
</feature>
<dbReference type="InterPro" id="IPR012337">
    <property type="entry name" value="RNaseH-like_sf"/>
</dbReference>
<dbReference type="Gene3D" id="3.30.420.10">
    <property type="entry name" value="Ribonuclease H-like superfamily/Ribonuclease H"/>
    <property type="match status" value="1"/>
</dbReference>
<dbReference type="GO" id="GO:0015074">
    <property type="term" value="P:DNA integration"/>
    <property type="evidence" value="ECO:0007669"/>
    <property type="project" value="InterPro"/>
</dbReference>
<dbReference type="Gene3D" id="1.10.340.70">
    <property type="match status" value="1"/>
</dbReference>
<evidence type="ECO:0000259" key="4">
    <source>
        <dbReference type="PROSITE" id="PS50158"/>
    </source>
</evidence>
<dbReference type="Pfam" id="PF02023">
    <property type="entry name" value="SCAN"/>
    <property type="match status" value="1"/>
</dbReference>
<dbReference type="PROSITE" id="PS50158">
    <property type="entry name" value="ZF_CCHC"/>
    <property type="match status" value="1"/>
</dbReference>
<evidence type="ECO:0000256" key="1">
    <source>
        <dbReference type="PROSITE-ProRule" id="PRU00047"/>
    </source>
</evidence>
<dbReference type="InterPro" id="IPR036397">
    <property type="entry name" value="RNaseH_sf"/>
</dbReference>
<feature type="coiled-coil region" evidence="2">
    <location>
        <begin position="103"/>
        <end position="130"/>
    </location>
</feature>
<dbReference type="AlphaFoldDB" id="A0A6J8DYY8"/>
<keyword evidence="7" id="KW-1185">Reference proteome</keyword>
<feature type="region of interest" description="Disordered" evidence="3">
    <location>
        <begin position="319"/>
        <end position="347"/>
    </location>
</feature>
<dbReference type="InterPro" id="IPR041588">
    <property type="entry name" value="Integrase_H2C2"/>
</dbReference>
<keyword evidence="2" id="KW-0175">Coiled coil</keyword>